<evidence type="ECO:0000313" key="2">
    <source>
        <dbReference type="EMBL" id="SLN22315.1"/>
    </source>
</evidence>
<gene>
    <name evidence="2" type="ORF">ROH8110_00853</name>
</gene>
<feature type="coiled-coil region" evidence="1">
    <location>
        <begin position="4"/>
        <end position="116"/>
    </location>
</feature>
<accession>A0A1X6YIG4</accession>
<evidence type="ECO:0008006" key="4">
    <source>
        <dbReference type="Google" id="ProtNLM"/>
    </source>
</evidence>
<dbReference type="EMBL" id="FWFU01000001">
    <property type="protein sequence ID" value="SLN22315.1"/>
    <property type="molecule type" value="Genomic_DNA"/>
</dbReference>
<name>A0A1X6YIG4_9RHOB</name>
<keyword evidence="3" id="KW-1185">Reference proteome</keyword>
<proteinExistence type="predicted"/>
<reference evidence="2 3" key="1">
    <citation type="submission" date="2017-03" db="EMBL/GenBank/DDBJ databases">
        <authorList>
            <person name="Afonso C.L."/>
            <person name="Miller P.J."/>
            <person name="Scott M.A."/>
            <person name="Spackman E."/>
            <person name="Goraichik I."/>
            <person name="Dimitrov K.M."/>
            <person name="Suarez D.L."/>
            <person name="Swayne D.E."/>
        </authorList>
    </citation>
    <scope>NUCLEOTIDE SEQUENCE [LARGE SCALE GENOMIC DNA]</scope>
    <source>
        <strain evidence="2 3">CECT 8110</strain>
    </source>
</reference>
<evidence type="ECO:0000313" key="3">
    <source>
        <dbReference type="Proteomes" id="UP000193207"/>
    </source>
</evidence>
<keyword evidence="1" id="KW-0175">Coiled coil</keyword>
<dbReference type="Proteomes" id="UP000193207">
    <property type="component" value="Unassembled WGS sequence"/>
</dbReference>
<protein>
    <recommendedName>
        <fullName evidence="4">Chromosome partition protein Smc</fullName>
    </recommendedName>
</protein>
<dbReference type="OrthoDB" id="7871100at2"/>
<organism evidence="2 3">
    <name type="scientific">Roseovarius halotolerans</name>
    <dbReference type="NCBI Taxonomy" id="505353"/>
    <lineage>
        <taxon>Bacteria</taxon>
        <taxon>Pseudomonadati</taxon>
        <taxon>Pseudomonadota</taxon>
        <taxon>Alphaproteobacteria</taxon>
        <taxon>Rhodobacterales</taxon>
        <taxon>Roseobacteraceae</taxon>
        <taxon>Roseovarius</taxon>
    </lineage>
</organism>
<dbReference type="RefSeq" id="WP_085816458.1">
    <property type="nucleotide sequence ID" value="NZ_FWFU01000001.1"/>
</dbReference>
<sequence>MSDIDELQRRITAALDRIAQGLEQRGTATGTGEGPAPDEIEALESQLEDERLANAQLAERVRKMKEQLARLEAAAIEARGETAARMEKLDHELQSLRKANQQLRESNEALRAANSEGVGEPHLINKSMLAELEGLRASRASDRAETDTILAEMGRILSDGPHDQTQQEDA</sequence>
<evidence type="ECO:0000256" key="1">
    <source>
        <dbReference type="SAM" id="Coils"/>
    </source>
</evidence>
<dbReference type="AlphaFoldDB" id="A0A1X6YIG4"/>